<proteinExistence type="predicted"/>
<evidence type="ECO:0000313" key="1">
    <source>
        <dbReference type="EMBL" id="HIZ25377.1"/>
    </source>
</evidence>
<name>A0A9D2DY23_9FIRM</name>
<dbReference type="EMBL" id="DXBS01000145">
    <property type="protein sequence ID" value="HIZ25377.1"/>
    <property type="molecule type" value="Genomic_DNA"/>
</dbReference>
<reference evidence="1" key="1">
    <citation type="journal article" date="2021" name="PeerJ">
        <title>Extensive microbial diversity within the chicken gut microbiome revealed by metagenomics and culture.</title>
        <authorList>
            <person name="Gilroy R."/>
            <person name="Ravi A."/>
            <person name="Getino M."/>
            <person name="Pursley I."/>
            <person name="Horton D.L."/>
            <person name="Alikhan N.F."/>
            <person name="Baker D."/>
            <person name="Gharbi K."/>
            <person name="Hall N."/>
            <person name="Watson M."/>
            <person name="Adriaenssens E.M."/>
            <person name="Foster-Nyarko E."/>
            <person name="Jarju S."/>
            <person name="Secka A."/>
            <person name="Antonio M."/>
            <person name="Oren A."/>
            <person name="Chaudhuri R.R."/>
            <person name="La Ragione R."/>
            <person name="Hildebrand F."/>
            <person name="Pallen M.J."/>
        </authorList>
    </citation>
    <scope>NUCLEOTIDE SEQUENCE</scope>
    <source>
        <strain evidence="1">CHK33-5263</strain>
    </source>
</reference>
<evidence type="ECO:0000313" key="2">
    <source>
        <dbReference type="Proteomes" id="UP000824044"/>
    </source>
</evidence>
<organism evidence="1 2">
    <name type="scientific">Candidatus Gallimonas intestinigallinarum</name>
    <dbReference type="NCBI Taxonomy" id="2838604"/>
    <lineage>
        <taxon>Bacteria</taxon>
        <taxon>Bacillati</taxon>
        <taxon>Bacillota</taxon>
        <taxon>Clostridia</taxon>
        <taxon>Candidatus Gallimonas</taxon>
    </lineage>
</organism>
<comment type="caution">
    <text evidence="1">The sequence shown here is derived from an EMBL/GenBank/DDBJ whole genome shotgun (WGS) entry which is preliminary data.</text>
</comment>
<reference evidence="1" key="2">
    <citation type="submission" date="2021-04" db="EMBL/GenBank/DDBJ databases">
        <authorList>
            <person name="Gilroy R."/>
        </authorList>
    </citation>
    <scope>NUCLEOTIDE SEQUENCE</scope>
    <source>
        <strain evidence="1">CHK33-5263</strain>
    </source>
</reference>
<dbReference type="AlphaFoldDB" id="A0A9D2DY23"/>
<accession>A0A9D2DY23</accession>
<protein>
    <submittedName>
        <fullName evidence="1">Uncharacterized protein</fullName>
    </submittedName>
</protein>
<dbReference type="Proteomes" id="UP000824044">
    <property type="component" value="Unassembled WGS sequence"/>
</dbReference>
<sequence>MIHSLSGGVLSDGEVYTFAKVDVAGTPRWYLAPFKVEAGAKVLVPFERENAEGVVVRTENCTRQTAPVPVGRARRILRILS</sequence>
<gene>
    <name evidence="1" type="ORF">H9812_07945</name>
</gene>